<reference evidence="2" key="1">
    <citation type="submission" date="2021-05" db="EMBL/GenBank/DDBJ databases">
        <authorList>
            <person name="Alioto T."/>
            <person name="Alioto T."/>
            <person name="Gomez Garrido J."/>
        </authorList>
    </citation>
    <scope>NUCLEOTIDE SEQUENCE</scope>
</reference>
<protein>
    <submittedName>
        <fullName evidence="2">(northern house mosquito) hypothetical protein</fullName>
    </submittedName>
</protein>
<dbReference type="AlphaFoldDB" id="A0A8D8H8V3"/>
<dbReference type="EMBL" id="HBUE01308173">
    <property type="protein sequence ID" value="CAG6582087.1"/>
    <property type="molecule type" value="Transcribed_RNA"/>
</dbReference>
<organism evidence="2">
    <name type="scientific">Culex pipiens</name>
    <name type="common">House mosquito</name>
    <dbReference type="NCBI Taxonomy" id="7175"/>
    <lineage>
        <taxon>Eukaryota</taxon>
        <taxon>Metazoa</taxon>
        <taxon>Ecdysozoa</taxon>
        <taxon>Arthropoda</taxon>
        <taxon>Hexapoda</taxon>
        <taxon>Insecta</taxon>
        <taxon>Pterygota</taxon>
        <taxon>Neoptera</taxon>
        <taxon>Endopterygota</taxon>
        <taxon>Diptera</taxon>
        <taxon>Nematocera</taxon>
        <taxon>Culicoidea</taxon>
        <taxon>Culicidae</taxon>
        <taxon>Culicinae</taxon>
        <taxon>Culicini</taxon>
        <taxon>Culex</taxon>
        <taxon>Culex</taxon>
    </lineage>
</organism>
<dbReference type="EMBL" id="HBUE01308176">
    <property type="protein sequence ID" value="CAG6582092.1"/>
    <property type="molecule type" value="Transcribed_RNA"/>
</dbReference>
<dbReference type="EMBL" id="HBUE01201991">
    <property type="protein sequence ID" value="CAG6530272.1"/>
    <property type="molecule type" value="Transcribed_RNA"/>
</dbReference>
<sequence length="179" mass="18542">MGCRESISRQNNVNEKGKTAHPAVANATLLQPSDQGGDGGAGDRFPPTAGTGPHYTKVEKTAEGARTQGEDRTGQHPAAAATGRHHEQETAGQHLDPGTTQLPQPRVHLPDPSKDDRRDRNGPWPAPLVGANAGRDGLGLAPVGNTRRADSSVQCVQRAGLQAESGRAGRGPYAVGTAA</sequence>
<feature type="compositionally biased region" description="Basic and acidic residues" evidence="1">
    <location>
        <begin position="56"/>
        <end position="74"/>
    </location>
</feature>
<feature type="region of interest" description="Disordered" evidence="1">
    <location>
        <begin position="1"/>
        <end position="151"/>
    </location>
</feature>
<dbReference type="EMBL" id="HBUE01308170">
    <property type="protein sequence ID" value="CAG6582083.1"/>
    <property type="molecule type" value="Transcribed_RNA"/>
</dbReference>
<proteinExistence type="predicted"/>
<dbReference type="EMBL" id="HBUE01201995">
    <property type="protein sequence ID" value="CAG6530278.1"/>
    <property type="molecule type" value="Transcribed_RNA"/>
</dbReference>
<evidence type="ECO:0000313" key="2">
    <source>
        <dbReference type="EMBL" id="CAG6530278.1"/>
    </source>
</evidence>
<feature type="compositionally biased region" description="Basic and acidic residues" evidence="1">
    <location>
        <begin position="108"/>
        <end position="121"/>
    </location>
</feature>
<evidence type="ECO:0000256" key="1">
    <source>
        <dbReference type="SAM" id="MobiDB-lite"/>
    </source>
</evidence>
<dbReference type="EMBL" id="HBUE01201992">
    <property type="protein sequence ID" value="CAG6530274.1"/>
    <property type="molecule type" value="Transcribed_RNA"/>
</dbReference>
<name>A0A8D8H8V3_CULPI</name>
<dbReference type="EMBL" id="HBUE01308169">
    <property type="protein sequence ID" value="CAG6582081.1"/>
    <property type="molecule type" value="Transcribed_RNA"/>
</dbReference>
<dbReference type="EMBL" id="HBUE01201998">
    <property type="protein sequence ID" value="CAG6530283.1"/>
    <property type="molecule type" value="Transcribed_RNA"/>
</dbReference>
<accession>A0A8D8H8V3</accession>